<proteinExistence type="predicted"/>
<accession>A0A3N7H6A0</accession>
<protein>
    <submittedName>
        <fullName evidence="1">Uncharacterized protein</fullName>
    </submittedName>
</protein>
<dbReference type="Proteomes" id="UP000006729">
    <property type="component" value="Chromosome 9"/>
</dbReference>
<organism evidence="1 2">
    <name type="scientific">Populus trichocarpa</name>
    <name type="common">Western balsam poplar</name>
    <name type="synonym">Populus balsamifera subsp. trichocarpa</name>
    <dbReference type="NCBI Taxonomy" id="3694"/>
    <lineage>
        <taxon>Eukaryota</taxon>
        <taxon>Viridiplantae</taxon>
        <taxon>Streptophyta</taxon>
        <taxon>Embryophyta</taxon>
        <taxon>Tracheophyta</taxon>
        <taxon>Spermatophyta</taxon>
        <taxon>Magnoliopsida</taxon>
        <taxon>eudicotyledons</taxon>
        <taxon>Gunneridae</taxon>
        <taxon>Pentapetalae</taxon>
        <taxon>rosids</taxon>
        <taxon>fabids</taxon>
        <taxon>Malpighiales</taxon>
        <taxon>Salicaceae</taxon>
        <taxon>Saliceae</taxon>
        <taxon>Populus</taxon>
    </lineage>
</organism>
<dbReference type="AlphaFoldDB" id="A0A3N7H6A0"/>
<gene>
    <name evidence="1" type="ORF">POPTR_009G145901</name>
</gene>
<keyword evidence="2" id="KW-1185">Reference proteome</keyword>
<reference evidence="1 2" key="1">
    <citation type="journal article" date="2006" name="Science">
        <title>The genome of black cottonwood, Populus trichocarpa (Torr. &amp; Gray).</title>
        <authorList>
            <person name="Tuskan G.A."/>
            <person name="Difazio S."/>
            <person name="Jansson S."/>
            <person name="Bohlmann J."/>
            <person name="Grigoriev I."/>
            <person name="Hellsten U."/>
            <person name="Putnam N."/>
            <person name="Ralph S."/>
            <person name="Rombauts S."/>
            <person name="Salamov A."/>
            <person name="Schein J."/>
            <person name="Sterck L."/>
            <person name="Aerts A."/>
            <person name="Bhalerao R.R."/>
            <person name="Bhalerao R.P."/>
            <person name="Blaudez D."/>
            <person name="Boerjan W."/>
            <person name="Brun A."/>
            <person name="Brunner A."/>
            <person name="Busov V."/>
            <person name="Campbell M."/>
            <person name="Carlson J."/>
            <person name="Chalot M."/>
            <person name="Chapman J."/>
            <person name="Chen G.L."/>
            <person name="Cooper D."/>
            <person name="Coutinho P.M."/>
            <person name="Couturier J."/>
            <person name="Covert S."/>
            <person name="Cronk Q."/>
            <person name="Cunningham R."/>
            <person name="Davis J."/>
            <person name="Degroeve S."/>
            <person name="Dejardin A."/>
            <person name="Depamphilis C."/>
            <person name="Detter J."/>
            <person name="Dirks B."/>
            <person name="Dubchak I."/>
            <person name="Duplessis S."/>
            <person name="Ehlting J."/>
            <person name="Ellis B."/>
            <person name="Gendler K."/>
            <person name="Goodstein D."/>
            <person name="Gribskov M."/>
            <person name="Grimwood J."/>
            <person name="Groover A."/>
            <person name="Gunter L."/>
            <person name="Hamberger B."/>
            <person name="Heinze B."/>
            <person name="Helariutta Y."/>
            <person name="Henrissat B."/>
            <person name="Holligan D."/>
            <person name="Holt R."/>
            <person name="Huang W."/>
            <person name="Islam-Faridi N."/>
            <person name="Jones S."/>
            <person name="Jones-Rhoades M."/>
            <person name="Jorgensen R."/>
            <person name="Joshi C."/>
            <person name="Kangasjarvi J."/>
            <person name="Karlsson J."/>
            <person name="Kelleher C."/>
            <person name="Kirkpatrick R."/>
            <person name="Kirst M."/>
            <person name="Kohler A."/>
            <person name="Kalluri U."/>
            <person name="Larimer F."/>
            <person name="Leebens-Mack J."/>
            <person name="Leple J.C."/>
            <person name="Locascio P."/>
            <person name="Lou Y."/>
            <person name="Lucas S."/>
            <person name="Martin F."/>
            <person name="Montanini B."/>
            <person name="Napoli C."/>
            <person name="Nelson D.R."/>
            <person name="Nelson C."/>
            <person name="Nieminen K."/>
            <person name="Nilsson O."/>
            <person name="Pereda V."/>
            <person name="Peter G."/>
            <person name="Philippe R."/>
            <person name="Pilate G."/>
            <person name="Poliakov A."/>
            <person name="Razumovskaya J."/>
            <person name="Richardson P."/>
            <person name="Rinaldi C."/>
            <person name="Ritland K."/>
            <person name="Rouze P."/>
            <person name="Ryaboy D."/>
            <person name="Schmutz J."/>
            <person name="Schrader J."/>
            <person name="Segerman B."/>
            <person name="Shin H."/>
            <person name="Siddiqui A."/>
            <person name="Sterky F."/>
            <person name="Terry A."/>
            <person name="Tsai C.J."/>
            <person name="Uberbacher E."/>
            <person name="Unneberg P."/>
            <person name="Vahala J."/>
            <person name="Wall K."/>
            <person name="Wessler S."/>
            <person name="Yang G."/>
            <person name="Yin T."/>
            <person name="Douglas C."/>
            <person name="Marra M."/>
            <person name="Sandberg G."/>
            <person name="Van de Peer Y."/>
            <person name="Rokhsar D."/>
        </authorList>
    </citation>
    <scope>NUCLEOTIDE SEQUENCE [LARGE SCALE GENOMIC DNA]</scope>
    <source>
        <strain evidence="2">cv. Nisqually</strain>
    </source>
</reference>
<evidence type="ECO:0000313" key="1">
    <source>
        <dbReference type="EMBL" id="RQO95924.1"/>
    </source>
</evidence>
<sequence length="123" mass="14055">MTVLLNSLGRTLENIESNIPPKGIEEIGQVLVFLGESCDDSIRTKKHNIFRLVNETIHDRDIITRRAYRRRATYGLQTPVHELCPRLGPIDTSSGFRLKQELDASLYLGLQMDLIGFHEHLVE</sequence>
<name>A0A3N7H6A0_POPTR</name>
<dbReference type="EMBL" id="CM009298">
    <property type="protein sequence ID" value="RQO95924.1"/>
    <property type="molecule type" value="Genomic_DNA"/>
</dbReference>
<evidence type="ECO:0000313" key="2">
    <source>
        <dbReference type="Proteomes" id="UP000006729"/>
    </source>
</evidence>